<organism evidence="2 3">
    <name type="scientific">Trichonephila clavata</name>
    <name type="common">Joro spider</name>
    <name type="synonym">Nephila clavata</name>
    <dbReference type="NCBI Taxonomy" id="2740835"/>
    <lineage>
        <taxon>Eukaryota</taxon>
        <taxon>Metazoa</taxon>
        <taxon>Ecdysozoa</taxon>
        <taxon>Arthropoda</taxon>
        <taxon>Chelicerata</taxon>
        <taxon>Arachnida</taxon>
        <taxon>Araneae</taxon>
        <taxon>Araneomorphae</taxon>
        <taxon>Entelegynae</taxon>
        <taxon>Araneoidea</taxon>
        <taxon>Nephilidae</taxon>
        <taxon>Trichonephila</taxon>
    </lineage>
</organism>
<dbReference type="AlphaFoldDB" id="A0A8X6H0M2"/>
<dbReference type="EMBL" id="BMAO01036924">
    <property type="protein sequence ID" value="GFR14043.1"/>
    <property type="molecule type" value="Genomic_DNA"/>
</dbReference>
<name>A0A8X6H0M2_TRICU</name>
<gene>
    <name evidence="2" type="primary">SETMAR_142</name>
    <name evidence="2" type="ORF">TNCT_490581</name>
</gene>
<dbReference type="Proteomes" id="UP000887116">
    <property type="component" value="Unassembled WGS sequence"/>
</dbReference>
<dbReference type="GO" id="GO:0003676">
    <property type="term" value="F:nucleic acid binding"/>
    <property type="evidence" value="ECO:0007669"/>
    <property type="project" value="InterPro"/>
</dbReference>
<comment type="caution">
    <text evidence="2">The sequence shown here is derived from an EMBL/GenBank/DDBJ whole genome shotgun (WGS) entry which is preliminary data.</text>
</comment>
<protein>
    <submittedName>
        <fullName evidence="2">Histone-lysine N-methyltransferase SETMAR</fullName>
    </submittedName>
</protein>
<keyword evidence="3" id="KW-1185">Reference proteome</keyword>
<dbReference type="InterPro" id="IPR036397">
    <property type="entry name" value="RNaseH_sf"/>
</dbReference>
<evidence type="ECO:0000313" key="2">
    <source>
        <dbReference type="EMBL" id="GFR14043.1"/>
    </source>
</evidence>
<dbReference type="Gene3D" id="3.30.420.10">
    <property type="entry name" value="Ribonuclease H-like superfamily/Ribonuclease H"/>
    <property type="match status" value="1"/>
</dbReference>
<sequence>MIAGVNALVLDNRRIKLNEIHRLLGISVGITRTIMHQLFNFRKICLQWVPHHLTEQCHTKTRLALSLSHLQREPESKLQSKLWKRATSPPPRNQKKAVHTNPNKGMCVCDVLHFLPQGPAACRVPGTGNHTINAQSYQATSQNLSRTIKSKCTGMVSMM</sequence>
<feature type="region of interest" description="Disordered" evidence="1">
    <location>
        <begin position="76"/>
        <end position="100"/>
    </location>
</feature>
<accession>A0A8X6H0M2</accession>
<reference evidence="2" key="1">
    <citation type="submission" date="2020-07" db="EMBL/GenBank/DDBJ databases">
        <title>Multicomponent nature underlies the extraordinary mechanical properties of spider dragline silk.</title>
        <authorList>
            <person name="Kono N."/>
            <person name="Nakamura H."/>
            <person name="Mori M."/>
            <person name="Yoshida Y."/>
            <person name="Ohtoshi R."/>
            <person name="Malay A.D."/>
            <person name="Moran D.A.P."/>
            <person name="Tomita M."/>
            <person name="Numata K."/>
            <person name="Arakawa K."/>
        </authorList>
    </citation>
    <scope>NUCLEOTIDE SEQUENCE</scope>
</reference>
<evidence type="ECO:0000313" key="3">
    <source>
        <dbReference type="Proteomes" id="UP000887116"/>
    </source>
</evidence>
<proteinExistence type="predicted"/>
<evidence type="ECO:0000256" key="1">
    <source>
        <dbReference type="SAM" id="MobiDB-lite"/>
    </source>
</evidence>
<dbReference type="OrthoDB" id="10017160at2759"/>